<organism evidence="1">
    <name type="scientific">viral metagenome</name>
    <dbReference type="NCBI Taxonomy" id="1070528"/>
    <lineage>
        <taxon>unclassified sequences</taxon>
        <taxon>metagenomes</taxon>
        <taxon>organismal metagenomes</taxon>
    </lineage>
</organism>
<dbReference type="AlphaFoldDB" id="A0A6C0B693"/>
<proteinExistence type="predicted"/>
<evidence type="ECO:0000313" key="1">
    <source>
        <dbReference type="EMBL" id="QHS87191.1"/>
    </source>
</evidence>
<protein>
    <submittedName>
        <fullName evidence="1">Uncharacterized protein</fullName>
    </submittedName>
</protein>
<sequence>MSDNNYIATMDDLLQNQTTAHQQEETDRAGLQPFITPTDFSGPLSRWASSGFQSPFTIFSVQFTVPPLCSDGVKRTPYEYICFLLGQNVISQLDLFQSNFQGMKISCLVADTTLSIRVSK</sequence>
<dbReference type="EMBL" id="MN739079">
    <property type="protein sequence ID" value="QHS87191.1"/>
    <property type="molecule type" value="Genomic_DNA"/>
</dbReference>
<name>A0A6C0B693_9ZZZZ</name>
<accession>A0A6C0B693</accession>
<reference evidence="1" key="1">
    <citation type="journal article" date="2020" name="Nature">
        <title>Giant virus diversity and host interactions through global metagenomics.</title>
        <authorList>
            <person name="Schulz F."/>
            <person name="Roux S."/>
            <person name="Paez-Espino D."/>
            <person name="Jungbluth S."/>
            <person name="Walsh D.A."/>
            <person name="Denef V.J."/>
            <person name="McMahon K.D."/>
            <person name="Konstantinidis K.T."/>
            <person name="Eloe-Fadrosh E.A."/>
            <person name="Kyrpides N.C."/>
            <person name="Woyke T."/>
        </authorList>
    </citation>
    <scope>NUCLEOTIDE SEQUENCE</scope>
    <source>
        <strain evidence="1">GVMAG-M-3300009684-20</strain>
    </source>
</reference>